<keyword evidence="4" id="KW-1185">Reference proteome</keyword>
<dbReference type="AlphaFoldDB" id="A0A1I4VV60"/>
<name>A0A1I4VV60_9NEIS</name>
<dbReference type="InterPro" id="IPR001789">
    <property type="entry name" value="Sig_transdc_resp-reg_receiver"/>
</dbReference>
<dbReference type="Pfam" id="PF00072">
    <property type="entry name" value="Response_reg"/>
    <property type="match status" value="1"/>
</dbReference>
<gene>
    <name evidence="3" type="ORF">SAMN05660284_00393</name>
</gene>
<evidence type="ECO:0000259" key="2">
    <source>
        <dbReference type="PROSITE" id="PS50110"/>
    </source>
</evidence>
<dbReference type="SUPFAM" id="SSF52172">
    <property type="entry name" value="CheY-like"/>
    <property type="match status" value="1"/>
</dbReference>
<proteinExistence type="predicted"/>
<dbReference type="InterPro" id="IPR011006">
    <property type="entry name" value="CheY-like_superfamily"/>
</dbReference>
<reference evidence="4" key="1">
    <citation type="submission" date="2016-10" db="EMBL/GenBank/DDBJ databases">
        <authorList>
            <person name="Varghese N."/>
            <person name="Submissions S."/>
        </authorList>
    </citation>
    <scope>NUCLEOTIDE SEQUENCE [LARGE SCALE GENOMIC DNA]</scope>
    <source>
        <strain evidence="4">DSM 6150</strain>
    </source>
</reference>
<dbReference type="Gene3D" id="3.40.50.2300">
    <property type="match status" value="1"/>
</dbReference>
<feature type="domain" description="Response regulatory" evidence="2">
    <location>
        <begin position="36"/>
        <end position="155"/>
    </location>
</feature>
<dbReference type="RefSeq" id="WP_091190484.1">
    <property type="nucleotide sequence ID" value="NZ_FOVE01000002.1"/>
</dbReference>
<accession>A0A1I4VV60</accession>
<dbReference type="SMART" id="SM00448">
    <property type="entry name" value="REC"/>
    <property type="match status" value="1"/>
</dbReference>
<dbReference type="OrthoDB" id="7298659at2"/>
<organism evidence="3 4">
    <name type="scientific">Formivibrio citricus</name>
    <dbReference type="NCBI Taxonomy" id="83765"/>
    <lineage>
        <taxon>Bacteria</taxon>
        <taxon>Pseudomonadati</taxon>
        <taxon>Pseudomonadota</taxon>
        <taxon>Betaproteobacteria</taxon>
        <taxon>Neisseriales</taxon>
        <taxon>Chitinibacteraceae</taxon>
        <taxon>Formivibrio</taxon>
    </lineage>
</organism>
<protein>
    <submittedName>
        <fullName evidence="3">CheY chemotaxis protein or a CheY-like REC (Receiver) domain</fullName>
    </submittedName>
</protein>
<dbReference type="GO" id="GO:0000160">
    <property type="term" value="P:phosphorelay signal transduction system"/>
    <property type="evidence" value="ECO:0007669"/>
    <property type="project" value="InterPro"/>
</dbReference>
<evidence type="ECO:0000313" key="3">
    <source>
        <dbReference type="EMBL" id="SFN04907.1"/>
    </source>
</evidence>
<dbReference type="Proteomes" id="UP000242869">
    <property type="component" value="Unassembled WGS sequence"/>
</dbReference>
<dbReference type="Pfam" id="PF13432">
    <property type="entry name" value="TPR_16"/>
    <property type="match status" value="1"/>
</dbReference>
<sequence>MAEIRPYSFIKPAPVPEAEAEPVPAFSAGPDLSRLSFLVIDSVTDMRVATCSMLNEFGAGNVDYAARSGDALGMLRRKEYDVVLSEYDLGHGFDGLYLFEEARRHGILKASCVFMIVTAERRATRVIGAAELAPDAIVLKPYTGDMLYGKLVRAIRRKARLRPIDEAVLAHDFLRAIHLCEAEIEAGGDDATSFLRMKVHLLLRIGDWAAARDLCREVLAQADLPWARMALGKSLYHLGSHEEARTVFQGVIAEHELVMEAYDWLAKSQSAGGDGPGALETLRRAVARSPYVIGRQRDLGDVAWHNGDLATADAAISETVRLSRYSFWRDPGDYGRLAQVQIARGDTLGARRTATEIRREFKDAPAAAMADALDADIWLKHGDKIRARDALDQALHGLSTLLAPPPSEVGLVLAQACMNQQRFEVGEKIVRTVLKNRHDDAGLQGRVTTLFRQAGREEVASRLIEETNQDIVTLNNEAVRLAQSGELAAAAERFIKAVADMPANLMVLLNAINALLAFVNREGWHETYMRRAAEYLERVRELDQDNGRALQLAEIHRKTCQRFGRT</sequence>
<dbReference type="SUPFAM" id="SSF48452">
    <property type="entry name" value="TPR-like"/>
    <property type="match status" value="2"/>
</dbReference>
<dbReference type="EMBL" id="FOVE01000002">
    <property type="protein sequence ID" value="SFN04907.1"/>
    <property type="molecule type" value="Genomic_DNA"/>
</dbReference>
<dbReference type="InterPro" id="IPR011990">
    <property type="entry name" value="TPR-like_helical_dom_sf"/>
</dbReference>
<evidence type="ECO:0000256" key="1">
    <source>
        <dbReference type="PROSITE-ProRule" id="PRU00169"/>
    </source>
</evidence>
<comment type="caution">
    <text evidence="1">Lacks conserved residue(s) required for the propagation of feature annotation.</text>
</comment>
<dbReference type="STRING" id="83765.SAMN05660284_00393"/>
<dbReference type="PROSITE" id="PS50110">
    <property type="entry name" value="RESPONSE_REGULATORY"/>
    <property type="match status" value="1"/>
</dbReference>
<dbReference type="Gene3D" id="1.25.40.10">
    <property type="entry name" value="Tetratricopeptide repeat domain"/>
    <property type="match status" value="2"/>
</dbReference>
<evidence type="ECO:0000313" key="4">
    <source>
        <dbReference type="Proteomes" id="UP000242869"/>
    </source>
</evidence>